<dbReference type="AlphaFoldDB" id="A0A2T2N0B4"/>
<dbReference type="EMBL" id="KZ678186">
    <property type="protein sequence ID" value="PSN58862.1"/>
    <property type="molecule type" value="Genomic_DNA"/>
</dbReference>
<dbReference type="OrthoDB" id="5385996at2759"/>
<reference evidence="1 2" key="1">
    <citation type="journal article" date="2018" name="Front. Microbiol.">
        <title>Genome-Wide Analysis of Corynespora cassiicola Leaf Fall Disease Putative Effectors.</title>
        <authorList>
            <person name="Lopez D."/>
            <person name="Ribeiro S."/>
            <person name="Label P."/>
            <person name="Fumanal B."/>
            <person name="Venisse J.S."/>
            <person name="Kohler A."/>
            <person name="de Oliveira R.R."/>
            <person name="Labutti K."/>
            <person name="Lipzen A."/>
            <person name="Lail K."/>
            <person name="Bauer D."/>
            <person name="Ohm R.A."/>
            <person name="Barry K.W."/>
            <person name="Spatafora J."/>
            <person name="Grigoriev I.V."/>
            <person name="Martin F.M."/>
            <person name="Pujade-Renaud V."/>
        </authorList>
    </citation>
    <scope>NUCLEOTIDE SEQUENCE [LARGE SCALE GENOMIC DNA]</scope>
    <source>
        <strain evidence="1 2">Philippines</strain>
    </source>
</reference>
<sequence length="115" mass="12988">MVTLPEDSLAESPTQLLLVQAEQSAHTEGVSYPSGQPERSVLKFNFEDLLNFLGKEQDEKSELEMVCSFKGAPLPYIDINLNTALGWKGKLEFSYELSTAFIKYIADQQRGRRDQ</sequence>
<dbReference type="Proteomes" id="UP000240883">
    <property type="component" value="Unassembled WGS sequence"/>
</dbReference>
<accession>A0A2T2N0B4</accession>
<name>A0A2T2N0B4_CORCC</name>
<gene>
    <name evidence="1" type="ORF">BS50DRAFT_682575</name>
</gene>
<organism evidence="1 2">
    <name type="scientific">Corynespora cassiicola Philippines</name>
    <dbReference type="NCBI Taxonomy" id="1448308"/>
    <lineage>
        <taxon>Eukaryota</taxon>
        <taxon>Fungi</taxon>
        <taxon>Dikarya</taxon>
        <taxon>Ascomycota</taxon>
        <taxon>Pezizomycotina</taxon>
        <taxon>Dothideomycetes</taxon>
        <taxon>Pleosporomycetidae</taxon>
        <taxon>Pleosporales</taxon>
        <taxon>Corynesporascaceae</taxon>
        <taxon>Corynespora</taxon>
    </lineage>
</organism>
<evidence type="ECO:0000313" key="1">
    <source>
        <dbReference type="EMBL" id="PSN58862.1"/>
    </source>
</evidence>
<keyword evidence="2" id="KW-1185">Reference proteome</keyword>
<protein>
    <submittedName>
        <fullName evidence="1">Uncharacterized protein</fullName>
    </submittedName>
</protein>
<evidence type="ECO:0000313" key="2">
    <source>
        <dbReference type="Proteomes" id="UP000240883"/>
    </source>
</evidence>
<proteinExistence type="predicted"/>